<dbReference type="InterPro" id="IPR011006">
    <property type="entry name" value="CheY-like_superfamily"/>
</dbReference>
<protein>
    <recommendedName>
        <fullName evidence="7">EAL domain-containing protein</fullName>
    </recommendedName>
</protein>
<dbReference type="InterPro" id="IPR035919">
    <property type="entry name" value="EAL_sf"/>
</dbReference>
<dbReference type="SUPFAM" id="SSF141868">
    <property type="entry name" value="EAL domain-like"/>
    <property type="match status" value="1"/>
</dbReference>
<dbReference type="CDD" id="cd01949">
    <property type="entry name" value="GGDEF"/>
    <property type="match status" value="1"/>
</dbReference>
<dbReference type="InterPro" id="IPR001633">
    <property type="entry name" value="EAL_dom"/>
</dbReference>
<evidence type="ECO:0000259" key="3">
    <source>
        <dbReference type="PROSITE" id="PS50883"/>
    </source>
</evidence>
<dbReference type="InterPro" id="IPR000160">
    <property type="entry name" value="GGDEF_dom"/>
</dbReference>
<dbReference type="Gene3D" id="3.20.20.450">
    <property type="entry name" value="EAL domain"/>
    <property type="match status" value="1"/>
</dbReference>
<feature type="domain" description="GGDEF" evidence="4">
    <location>
        <begin position="182"/>
        <end position="314"/>
    </location>
</feature>
<dbReference type="NCBIfam" id="TIGR00254">
    <property type="entry name" value="GGDEF"/>
    <property type="match status" value="1"/>
</dbReference>
<organism evidence="5 6">
    <name type="scientific">Novosphingobium colocasiae</name>
    <dbReference type="NCBI Taxonomy" id="1256513"/>
    <lineage>
        <taxon>Bacteria</taxon>
        <taxon>Pseudomonadati</taxon>
        <taxon>Pseudomonadota</taxon>
        <taxon>Alphaproteobacteria</taxon>
        <taxon>Sphingomonadales</taxon>
        <taxon>Sphingomonadaceae</taxon>
        <taxon>Novosphingobium</taxon>
    </lineage>
</organism>
<dbReference type="SMART" id="SM00052">
    <property type="entry name" value="EAL"/>
    <property type="match status" value="1"/>
</dbReference>
<accession>A0A918UHQ8</accession>
<proteinExistence type="predicted"/>
<dbReference type="PANTHER" id="PTHR44757">
    <property type="entry name" value="DIGUANYLATE CYCLASE DGCP"/>
    <property type="match status" value="1"/>
</dbReference>
<dbReference type="PROSITE" id="PS50110">
    <property type="entry name" value="RESPONSE_REGULATORY"/>
    <property type="match status" value="1"/>
</dbReference>
<dbReference type="SMART" id="SM00267">
    <property type="entry name" value="GGDEF"/>
    <property type="match status" value="1"/>
</dbReference>
<dbReference type="InterPro" id="IPR043128">
    <property type="entry name" value="Rev_trsase/Diguanyl_cyclase"/>
</dbReference>
<dbReference type="SUPFAM" id="SSF52172">
    <property type="entry name" value="CheY-like"/>
    <property type="match status" value="1"/>
</dbReference>
<dbReference type="FunFam" id="3.30.70.270:FF:000001">
    <property type="entry name" value="Diguanylate cyclase domain protein"/>
    <property type="match status" value="1"/>
</dbReference>
<reference evidence="5" key="2">
    <citation type="submission" date="2020-09" db="EMBL/GenBank/DDBJ databases">
        <authorList>
            <person name="Sun Q."/>
            <person name="Kim S."/>
        </authorList>
    </citation>
    <scope>NUCLEOTIDE SEQUENCE</scope>
    <source>
        <strain evidence="5">KCTC 32255</strain>
    </source>
</reference>
<dbReference type="RefSeq" id="WP_189621638.1">
    <property type="nucleotide sequence ID" value="NZ_BMZA01000010.1"/>
</dbReference>
<dbReference type="InterPro" id="IPR052155">
    <property type="entry name" value="Biofilm_reg_signaling"/>
</dbReference>
<dbReference type="Proteomes" id="UP000648075">
    <property type="component" value="Unassembled WGS sequence"/>
</dbReference>
<name>A0A918UHQ8_9SPHN</name>
<evidence type="ECO:0000313" key="6">
    <source>
        <dbReference type="Proteomes" id="UP000648075"/>
    </source>
</evidence>
<evidence type="ECO:0008006" key="7">
    <source>
        <dbReference type="Google" id="ProtNLM"/>
    </source>
</evidence>
<dbReference type="EMBL" id="BMZA01000010">
    <property type="protein sequence ID" value="GGZ09794.1"/>
    <property type="molecule type" value="Genomic_DNA"/>
</dbReference>
<dbReference type="Pfam" id="PF00563">
    <property type="entry name" value="EAL"/>
    <property type="match status" value="1"/>
</dbReference>
<keyword evidence="6" id="KW-1185">Reference proteome</keyword>
<dbReference type="Pfam" id="PF00072">
    <property type="entry name" value="Response_reg"/>
    <property type="match status" value="1"/>
</dbReference>
<dbReference type="PROSITE" id="PS50883">
    <property type="entry name" value="EAL"/>
    <property type="match status" value="1"/>
</dbReference>
<feature type="modified residue" description="4-aspartylphosphate" evidence="1">
    <location>
        <position position="65"/>
    </location>
</feature>
<feature type="domain" description="EAL" evidence="3">
    <location>
        <begin position="325"/>
        <end position="578"/>
    </location>
</feature>
<dbReference type="CDD" id="cd01948">
    <property type="entry name" value="EAL"/>
    <property type="match status" value="1"/>
</dbReference>
<evidence type="ECO:0000313" key="5">
    <source>
        <dbReference type="EMBL" id="GGZ09794.1"/>
    </source>
</evidence>
<dbReference type="PANTHER" id="PTHR44757:SF2">
    <property type="entry name" value="BIOFILM ARCHITECTURE MAINTENANCE PROTEIN MBAA"/>
    <property type="match status" value="1"/>
</dbReference>
<dbReference type="GO" id="GO:0003824">
    <property type="term" value="F:catalytic activity"/>
    <property type="evidence" value="ECO:0007669"/>
    <property type="project" value="UniProtKB-ARBA"/>
</dbReference>
<dbReference type="AlphaFoldDB" id="A0A918UHQ8"/>
<evidence type="ECO:0000256" key="1">
    <source>
        <dbReference type="PROSITE-ProRule" id="PRU00169"/>
    </source>
</evidence>
<dbReference type="InterPro" id="IPR001789">
    <property type="entry name" value="Sig_transdc_resp-reg_receiver"/>
</dbReference>
<comment type="caution">
    <text evidence="5">The sequence shown here is derived from an EMBL/GenBank/DDBJ whole genome shotgun (WGS) entry which is preliminary data.</text>
</comment>
<dbReference type="CDD" id="cd00156">
    <property type="entry name" value="REC"/>
    <property type="match status" value="1"/>
</dbReference>
<evidence type="ECO:0000259" key="4">
    <source>
        <dbReference type="PROSITE" id="PS50887"/>
    </source>
</evidence>
<dbReference type="SUPFAM" id="SSF55073">
    <property type="entry name" value="Nucleotide cyclase"/>
    <property type="match status" value="1"/>
</dbReference>
<sequence>MEFLHNSPTDIHALIVDDDDVDRERLTRMLHHGPRRISVVEAASRAEALQLIRRPATHFDIVFLDFGLTDGDGRDLVPAIHQELDPDCPIVAVTGNGDEQIAAAAIKSGMTEFLTKKALSAEKVAASVEECMAWRKYRQDLRRAEAELTHRSMHDPLTDLPNRSLFFDRLEQHCARARRSGDPVAVVMIDLDRFKEVNDSLGHAAGDMVLGMVARRLRANLREVDTIARLGGDEFALILQNIATHEAALQIVGKLIKLVEQPILHDQRVLYVGASAGVALCPQLGYAPTALLSAADAAMYDAKRGIDKVVVATDTLALGLTAIDRPVLLEEFEAAMAANEVDWHWQPKIDMRDGRITGFETLVRWNRAKGEPISPEHLVRTVEQSPLLETFTYHCLDRVLAEFAPIRSAVGDVTLAVNISPRVLERPGFVERVAEKVRLNGIDPRSVTLELTETALINNPAQTRRVIESLLAHHIQLSIDDFGAGFTSFGYLREFPVGEIKIDRSFIARFSESRFDQSLVSSLVVLCESLGIPLVAEGVETLETRQRLVALGCHYGQGYGICPPIPYAQVMPWIAKWYVSLPGKTLSA</sequence>
<dbReference type="GO" id="GO:0000160">
    <property type="term" value="P:phosphorelay signal transduction system"/>
    <property type="evidence" value="ECO:0007669"/>
    <property type="project" value="InterPro"/>
</dbReference>
<dbReference type="Gene3D" id="3.30.70.270">
    <property type="match status" value="1"/>
</dbReference>
<dbReference type="PROSITE" id="PS50887">
    <property type="entry name" value="GGDEF"/>
    <property type="match status" value="1"/>
</dbReference>
<dbReference type="Pfam" id="PF00990">
    <property type="entry name" value="GGDEF"/>
    <property type="match status" value="1"/>
</dbReference>
<feature type="domain" description="Response regulatory" evidence="2">
    <location>
        <begin position="12"/>
        <end position="131"/>
    </location>
</feature>
<reference evidence="5" key="1">
    <citation type="journal article" date="2014" name="Int. J. Syst. Evol. Microbiol.">
        <title>Complete genome sequence of Corynebacterium casei LMG S-19264T (=DSM 44701T), isolated from a smear-ripened cheese.</title>
        <authorList>
            <consortium name="US DOE Joint Genome Institute (JGI-PGF)"/>
            <person name="Walter F."/>
            <person name="Albersmeier A."/>
            <person name="Kalinowski J."/>
            <person name="Ruckert C."/>
        </authorList>
    </citation>
    <scope>NUCLEOTIDE SEQUENCE</scope>
    <source>
        <strain evidence="5">KCTC 32255</strain>
    </source>
</reference>
<gene>
    <name evidence="5" type="ORF">GCM10011614_26000</name>
</gene>
<evidence type="ECO:0000259" key="2">
    <source>
        <dbReference type="PROSITE" id="PS50110"/>
    </source>
</evidence>
<dbReference type="InterPro" id="IPR029787">
    <property type="entry name" value="Nucleotide_cyclase"/>
</dbReference>
<keyword evidence="1" id="KW-0597">Phosphoprotein</keyword>
<dbReference type="Gene3D" id="3.40.50.2300">
    <property type="match status" value="1"/>
</dbReference>
<dbReference type="SMART" id="SM00448">
    <property type="entry name" value="REC"/>
    <property type="match status" value="1"/>
</dbReference>